<sequence length="53" mass="5837">MIQGLKKYSQLQIGKDIRVGQGVKKSSLWKILTLGQHGGLENFTQHQTGLQSG</sequence>
<evidence type="ECO:0000313" key="2">
    <source>
        <dbReference type="Proteomes" id="UP001338309"/>
    </source>
</evidence>
<comment type="caution">
    <text evidence="1">The sequence shown here is derived from an EMBL/GenBank/DDBJ whole genome shotgun (WGS) entry which is preliminary data.</text>
</comment>
<name>A0ABQ6PSB5_9BACT</name>
<dbReference type="Proteomes" id="UP001338309">
    <property type="component" value="Unassembled WGS sequence"/>
</dbReference>
<reference evidence="1 2" key="1">
    <citation type="submission" date="2023-08" db="EMBL/GenBank/DDBJ databases">
        <title>Draft genome sequence of Algoriphagus confluentis.</title>
        <authorList>
            <person name="Takatani N."/>
            <person name="Hosokawa M."/>
            <person name="Sawabe T."/>
        </authorList>
    </citation>
    <scope>NUCLEOTIDE SEQUENCE [LARGE SCALE GENOMIC DNA]</scope>
    <source>
        <strain evidence="1 2">NBRC 111222</strain>
    </source>
</reference>
<accession>A0ABQ6PSB5</accession>
<keyword evidence="2" id="KW-1185">Reference proteome</keyword>
<gene>
    <name evidence="1" type="ORF">Aconfl_32610</name>
</gene>
<evidence type="ECO:0000313" key="1">
    <source>
        <dbReference type="EMBL" id="GMQ30618.1"/>
    </source>
</evidence>
<proteinExistence type="predicted"/>
<protein>
    <submittedName>
        <fullName evidence="1">Uncharacterized protein</fullName>
    </submittedName>
</protein>
<dbReference type="EMBL" id="BTPD01000011">
    <property type="protein sequence ID" value="GMQ30618.1"/>
    <property type="molecule type" value="Genomic_DNA"/>
</dbReference>
<organism evidence="1 2">
    <name type="scientific">Algoriphagus confluentis</name>
    <dbReference type="NCBI Taxonomy" id="1697556"/>
    <lineage>
        <taxon>Bacteria</taxon>
        <taxon>Pseudomonadati</taxon>
        <taxon>Bacteroidota</taxon>
        <taxon>Cytophagia</taxon>
        <taxon>Cytophagales</taxon>
        <taxon>Cyclobacteriaceae</taxon>
        <taxon>Algoriphagus</taxon>
    </lineage>
</organism>